<dbReference type="AlphaFoldDB" id="A0A0P1BJP8"/>
<sequence>MHPPRVDLRLRACTHSQVFRRAPLCVMSIGLTDVYFLPSQARCTSSAAFDVATSIVEHPRAQRTRHSQ</sequence>
<keyword evidence="2" id="KW-1185">Reference proteome</keyword>
<protein>
    <submittedName>
        <fullName evidence="1">Uncharacterized protein</fullName>
    </submittedName>
</protein>
<name>A0A0P1BJP8_9BASI</name>
<evidence type="ECO:0000313" key="2">
    <source>
        <dbReference type="Proteomes" id="UP000054845"/>
    </source>
</evidence>
<reference evidence="1 2" key="1">
    <citation type="submission" date="2014-09" db="EMBL/GenBank/DDBJ databases">
        <authorList>
            <person name="Magalhaes I.L.F."/>
            <person name="Oliveira U."/>
            <person name="Santos F.R."/>
            <person name="Vidigal T.H.D.A."/>
            <person name="Brescovit A.D."/>
            <person name="Santos A.J."/>
        </authorList>
    </citation>
    <scope>NUCLEOTIDE SEQUENCE [LARGE SCALE GENOMIC DNA]</scope>
</reference>
<accession>A0A0P1BJP8</accession>
<dbReference type="Proteomes" id="UP000054845">
    <property type="component" value="Unassembled WGS sequence"/>
</dbReference>
<dbReference type="EMBL" id="CCYA01000278">
    <property type="protein sequence ID" value="CEH16132.1"/>
    <property type="molecule type" value="Genomic_DNA"/>
</dbReference>
<evidence type="ECO:0000313" key="1">
    <source>
        <dbReference type="EMBL" id="CEH16132.1"/>
    </source>
</evidence>
<proteinExistence type="predicted"/>
<organism evidence="1 2">
    <name type="scientific">Ceraceosorus bombacis</name>
    <dbReference type="NCBI Taxonomy" id="401625"/>
    <lineage>
        <taxon>Eukaryota</taxon>
        <taxon>Fungi</taxon>
        <taxon>Dikarya</taxon>
        <taxon>Basidiomycota</taxon>
        <taxon>Ustilaginomycotina</taxon>
        <taxon>Exobasidiomycetes</taxon>
        <taxon>Ceraceosorales</taxon>
        <taxon>Ceraceosoraceae</taxon>
        <taxon>Ceraceosorus</taxon>
    </lineage>
</organism>